<comment type="caution">
    <text evidence="3">The sequence shown here is derived from an EMBL/GenBank/DDBJ whole genome shotgun (WGS) entry which is preliminary data.</text>
</comment>
<dbReference type="NCBIfam" id="NF033679">
    <property type="entry name" value="DNRLRE_dom"/>
    <property type="match status" value="1"/>
</dbReference>
<keyword evidence="2" id="KW-0812">Transmembrane</keyword>
<organism evidence="3 4">
    <name type="scientific">Candidatus Komeilibacteria bacterium RIFCSPLOWO2_01_FULL_53_11</name>
    <dbReference type="NCBI Taxonomy" id="1798552"/>
    <lineage>
        <taxon>Bacteria</taxon>
        <taxon>Candidatus Komeiliibacteriota</taxon>
    </lineage>
</organism>
<proteinExistence type="predicted"/>
<keyword evidence="2" id="KW-1133">Transmembrane helix</keyword>
<feature type="region of interest" description="Disordered" evidence="1">
    <location>
        <begin position="676"/>
        <end position="699"/>
    </location>
</feature>
<accession>A0A1G2BNM0</accession>
<sequence>MYYYEAYPTEKLARLREKRLKHNGNSIRELKKRLDLLADRKLGLPSTTFGYKSGAGFTLVEVIIYVGIVSFILVALLAVADIVQRGRTRFLISNVTQVTAARVLNTIDALVRNADGFVETSAGAPCVFANKLWLYFATSSQSYVPPGCLGGYSSGAVSVEPYSFTGATSTSPDSPRYAAEGYGFTTDAKYIYSAGSLNNGWHISKRYLADLSYDTGFGTDGAISTSGNFGARDIVQDGQYLYIVGGHEADSTTNQAKIEKRRITDGSLVTSFGTEGVITSTNAKIFKGIAIDSTYLYAVGYTYNSGTTDNDWLIEKRSLSTGALDTDFDTDGIIDDSFTDGMANDVTIDTANGYIYVVGDAAGSRTIEKRHTSTGAYVTAFNSTGYIQSGGGDSTSSGPNYPGTAADDSSVGSIAWSSVDNIKADDSSVAVAILTATNAESHYAKGTNFSFSIPTTATINGVVLEVEKKVGTCTVGTSISDNSVRLVKNGSVSGDDKQQGTAWPTSLTYATYGGAADLWGLSLTPADINLTNFGAVIQAMAVPAATCRANIDAMRITVYYTTSGGTYNSVTMDATATTTDSVTLGSDDDSHMKKLLPTNNYGSAITMLAGKVGITDNAFTRPLVKLDLSSIPTNATVNSASMTLTLTASQATSEVVNAYALRASWGETTSSWTNRDTGTSWVTGGADDTTSDRSASSMGSVTVASGAGGTQYTWALDAATVESWVSDPSSNYGMVLIGNEGANSTLKTFATQNNATASYRPSLAVSYTTSPPTVYVYVTGDDGSDLIVSKVNTSDGTLDSGFGSSGTATADSATTAGYGINVRDDYLYVAGHSSNDWYIEKRSRLDGGLASGFPMTGASATDIPYGGLRTDEDYLYILGATVISGTRYQYVEKRFPGGTYAEHNGVRLWCYQDYPNRGLSSSCTVDPPHSDVARMDLTDPLQLFVGLTDLSFTTTTAASRDGVETLLNLRYMGDIGSFGIATVTASSTASFRIDP</sequence>
<feature type="transmembrane region" description="Helical" evidence="2">
    <location>
        <begin position="62"/>
        <end position="83"/>
    </location>
</feature>
<dbReference type="Proteomes" id="UP000177349">
    <property type="component" value="Unassembled WGS sequence"/>
</dbReference>
<reference evidence="3 4" key="1">
    <citation type="journal article" date="2016" name="Nat. Commun.">
        <title>Thousands of microbial genomes shed light on interconnected biogeochemical processes in an aquifer system.</title>
        <authorList>
            <person name="Anantharaman K."/>
            <person name="Brown C.T."/>
            <person name="Hug L.A."/>
            <person name="Sharon I."/>
            <person name="Castelle C.J."/>
            <person name="Probst A.J."/>
            <person name="Thomas B.C."/>
            <person name="Singh A."/>
            <person name="Wilkins M.J."/>
            <person name="Karaoz U."/>
            <person name="Brodie E.L."/>
            <person name="Williams K.H."/>
            <person name="Hubbard S.S."/>
            <person name="Banfield J.F."/>
        </authorList>
    </citation>
    <scope>NUCLEOTIDE SEQUENCE [LARGE SCALE GENOMIC DNA]</scope>
</reference>
<protein>
    <submittedName>
        <fullName evidence="3">Uncharacterized protein</fullName>
    </submittedName>
</protein>
<name>A0A1G2BNM0_9BACT</name>
<keyword evidence="2" id="KW-0472">Membrane</keyword>
<feature type="compositionally biased region" description="Low complexity" evidence="1">
    <location>
        <begin position="686"/>
        <end position="697"/>
    </location>
</feature>
<evidence type="ECO:0000256" key="2">
    <source>
        <dbReference type="SAM" id="Phobius"/>
    </source>
</evidence>
<evidence type="ECO:0000256" key="1">
    <source>
        <dbReference type="SAM" id="MobiDB-lite"/>
    </source>
</evidence>
<evidence type="ECO:0000313" key="4">
    <source>
        <dbReference type="Proteomes" id="UP000177349"/>
    </source>
</evidence>
<dbReference type="AlphaFoldDB" id="A0A1G2BNM0"/>
<dbReference type="EMBL" id="MHKN01000059">
    <property type="protein sequence ID" value="OGY90712.1"/>
    <property type="molecule type" value="Genomic_DNA"/>
</dbReference>
<gene>
    <name evidence="3" type="ORF">A3B31_02620</name>
</gene>
<evidence type="ECO:0000313" key="3">
    <source>
        <dbReference type="EMBL" id="OGY90712.1"/>
    </source>
</evidence>